<protein>
    <submittedName>
        <fullName evidence="1">Uncharacterized protein</fullName>
    </submittedName>
</protein>
<evidence type="ECO:0000313" key="2">
    <source>
        <dbReference type="Proteomes" id="UP000002555"/>
    </source>
</evidence>
<dbReference type="OrthoDB" id="27546at10239"/>
<proteinExistence type="predicted"/>
<reference evidence="1 2" key="1">
    <citation type="journal article" date="2001" name="J. Bacteriol.">
        <title>Phylogeny of the major head and tail genes of the wide-ranging T4-type bacteriophages.</title>
        <authorList>
            <person name="Tetart F."/>
            <person name="Desplats C."/>
            <person name="Kutateladze M."/>
            <person name="Monod C."/>
            <person name="Ackermann H.W."/>
            <person name="Krisch H.M."/>
        </authorList>
    </citation>
    <scope>NUCLEOTIDE SEQUENCE</scope>
</reference>
<dbReference type="Proteomes" id="UP000002555">
    <property type="component" value="Segment"/>
</dbReference>
<dbReference type="EMBL" id="AY266303">
    <property type="protein sequence ID" value="AAQ17959.1"/>
    <property type="molecule type" value="Genomic_DNA"/>
</dbReference>
<gene>
    <name evidence="1" type="ORF">Aeh1ORF290c</name>
</gene>
<dbReference type="RefSeq" id="NP_944187.1">
    <property type="nucleotide sequence ID" value="NC_005260.1"/>
</dbReference>
<organism evidence="1 2">
    <name type="scientific">Aeromonas phage Aeh1</name>
    <dbReference type="NCBI Taxonomy" id="2880362"/>
    <lineage>
        <taxon>Viruses</taxon>
        <taxon>Duplodnaviria</taxon>
        <taxon>Heunggongvirae</taxon>
        <taxon>Uroviricota</taxon>
        <taxon>Caudoviricetes</taxon>
        <taxon>Pantevenvirales</taxon>
        <taxon>Straboviridae</taxon>
        <taxon>Cinqassovirus</taxon>
        <taxon>Cinqassovirus aeh1</taxon>
    </lineage>
</organism>
<accession>Q76YD6</accession>
<sequence length="76" mass="9006">MIHFTYDQAYKLRYDIIQSMSKNDPAVKLLAVETFTKLDNYITMCQTIPVDGNPTLSVHDNWARYLTEFYQVRIQQ</sequence>
<keyword evidence="2" id="KW-1185">Reference proteome</keyword>
<dbReference type="KEGG" id="vg:2658124"/>
<name>Q76YD6_9CAUD</name>
<evidence type="ECO:0000313" key="1">
    <source>
        <dbReference type="EMBL" id="AAQ17959.1"/>
    </source>
</evidence>